<evidence type="ECO:0000313" key="1">
    <source>
        <dbReference type="EMBL" id="KAI4468724.1"/>
    </source>
</evidence>
<protein>
    <submittedName>
        <fullName evidence="1">Odorant binding protein-related</fullName>
    </submittedName>
</protein>
<reference evidence="1" key="1">
    <citation type="submission" date="2022-04" db="EMBL/GenBank/DDBJ databases">
        <title>Chromosome-scale genome assembly of Holotrichia oblita Faldermann.</title>
        <authorList>
            <person name="Rongchong L."/>
        </authorList>
    </citation>
    <scope>NUCLEOTIDE SEQUENCE</scope>
    <source>
        <strain evidence="1">81SQS9</strain>
    </source>
</reference>
<keyword evidence="2" id="KW-1185">Reference proteome</keyword>
<organism evidence="1 2">
    <name type="scientific">Holotrichia oblita</name>
    <name type="common">Chafer beetle</name>
    <dbReference type="NCBI Taxonomy" id="644536"/>
    <lineage>
        <taxon>Eukaryota</taxon>
        <taxon>Metazoa</taxon>
        <taxon>Ecdysozoa</taxon>
        <taxon>Arthropoda</taxon>
        <taxon>Hexapoda</taxon>
        <taxon>Insecta</taxon>
        <taxon>Pterygota</taxon>
        <taxon>Neoptera</taxon>
        <taxon>Endopterygota</taxon>
        <taxon>Coleoptera</taxon>
        <taxon>Polyphaga</taxon>
        <taxon>Scarabaeiformia</taxon>
        <taxon>Scarabaeidae</taxon>
        <taxon>Melolonthinae</taxon>
        <taxon>Holotrichia</taxon>
    </lineage>
</organism>
<accession>A0ACB9TQ12</accession>
<proteinExistence type="predicted"/>
<comment type="caution">
    <text evidence="1">The sequence shown here is derived from an EMBL/GenBank/DDBJ whole genome shotgun (WGS) entry which is preliminary data.</text>
</comment>
<evidence type="ECO:0000313" key="2">
    <source>
        <dbReference type="Proteomes" id="UP001056778"/>
    </source>
</evidence>
<dbReference type="EMBL" id="CM043016">
    <property type="protein sequence ID" value="KAI4468724.1"/>
    <property type="molecule type" value="Genomic_DNA"/>
</dbReference>
<dbReference type="Proteomes" id="UP001056778">
    <property type="component" value="Chromosome 2"/>
</dbReference>
<sequence length="447" mass="49838">MSPKKIEPFGSLSQFSSETAEKIKQVSKECIKSTGVDPDLIRRVRGGDIVDEDKVKQFVSCVFKTLKLQNEDGSFDRSIVEARLPNGLTESEKDTILGKCLSIEGDNVEDRAFKAYKCYRENAKAITDEQRNQIRAIGKKCKESSGVSKEVILKLKNGEVTDEPPLRNFVSCMFQKLKFTNADGTVDVEKMRDRLPSGLTDDERTAIINDCLGLKGTDSNEQKAKLKVVSDKCIASSGADPSSVEKGRKGEFGDDPKLKEFIFCLLKATEMLDDNADVRLDKIKAKISKDLTEAEIETLLGKCKPTATVPVEKAAEFWKCYWANTPKRIELALTIEEKATVTKIGKKCIEETKVDVKLVEKGERGEFADDPKLKEFVFCFLKASDIINADGYPKPDEIKVRLANDAPVSEIDDVLSQCESKAATPVDRAADLWKCYWKKSPVHIPLQ</sequence>
<gene>
    <name evidence="1" type="ORF">MML48_2g00013745</name>
</gene>
<name>A0ACB9TQ12_HOLOL</name>